<dbReference type="InterPro" id="IPR001031">
    <property type="entry name" value="Thioesterase"/>
</dbReference>
<evidence type="ECO:0000259" key="3">
    <source>
        <dbReference type="Pfam" id="PF00975"/>
    </source>
</evidence>
<evidence type="ECO:0000313" key="5">
    <source>
        <dbReference type="Proteomes" id="UP000229897"/>
    </source>
</evidence>
<dbReference type="EMBL" id="CP024608">
    <property type="protein sequence ID" value="ATQ78975.1"/>
    <property type="molecule type" value="Genomic_DNA"/>
</dbReference>
<protein>
    <submittedName>
        <fullName evidence="4">Thioesterase</fullName>
    </submittedName>
</protein>
<keyword evidence="5" id="KW-1185">Reference proteome</keyword>
<keyword evidence="2" id="KW-0472">Membrane</keyword>
<accession>A0A2D2DVH3</accession>
<evidence type="ECO:0000256" key="2">
    <source>
        <dbReference type="SAM" id="Phobius"/>
    </source>
</evidence>
<keyword evidence="2" id="KW-0812">Transmembrane</keyword>
<sequence>MNIEPNRWLVRQPGAQRRMRLFCFSYAGGSAASYYAWQAALDPAIEVCAIQLPGRGARLGEPPMRSLALVVETLAQVIDLGDELPFAFFGHSLGGLLAFELARYCQRRGGPMPERLFVSGSVAPRRRLLSRRLHELGDADLIAALRQYNGAPAAALDEPELMALMLPTVRADFALAADYEYRSGPLLALPVSVYGGDRDPHVAFEDLSNWQDETTETIRLHRFAGDHFFIQSARDAVLAQMQAELMQMIEAAA</sequence>
<feature type="transmembrane region" description="Helical" evidence="2">
    <location>
        <begin position="21"/>
        <end position="37"/>
    </location>
</feature>
<proteinExistence type="inferred from homology"/>
<dbReference type="InterPro" id="IPR029058">
    <property type="entry name" value="AB_hydrolase_fold"/>
</dbReference>
<dbReference type="AlphaFoldDB" id="A0A2D2DVH3"/>
<dbReference type="Gene3D" id="3.40.50.1820">
    <property type="entry name" value="alpha/beta hydrolase"/>
    <property type="match status" value="1"/>
</dbReference>
<dbReference type="Pfam" id="PF00975">
    <property type="entry name" value="Thioesterase"/>
    <property type="match status" value="1"/>
</dbReference>
<organism evidence="4 5">
    <name type="scientific">Massilia violaceinigra</name>
    <dbReference type="NCBI Taxonomy" id="2045208"/>
    <lineage>
        <taxon>Bacteria</taxon>
        <taxon>Pseudomonadati</taxon>
        <taxon>Pseudomonadota</taxon>
        <taxon>Betaproteobacteria</taxon>
        <taxon>Burkholderiales</taxon>
        <taxon>Oxalobacteraceae</taxon>
        <taxon>Telluria group</taxon>
        <taxon>Massilia</taxon>
    </lineage>
</organism>
<dbReference type="KEGG" id="mass:CR152_19080"/>
<feature type="domain" description="Thioesterase" evidence="3">
    <location>
        <begin position="20"/>
        <end position="243"/>
    </location>
</feature>
<dbReference type="PANTHER" id="PTHR11487">
    <property type="entry name" value="THIOESTERASE"/>
    <property type="match status" value="1"/>
</dbReference>
<dbReference type="OrthoDB" id="8480037at2"/>
<comment type="similarity">
    <text evidence="1">Belongs to the thioesterase family.</text>
</comment>
<dbReference type="SUPFAM" id="SSF53474">
    <property type="entry name" value="alpha/beta-Hydrolases"/>
    <property type="match status" value="1"/>
</dbReference>
<name>A0A2D2DVH3_9BURK</name>
<reference evidence="4" key="1">
    <citation type="submission" date="2017-10" db="EMBL/GenBank/DDBJ databases">
        <title>Massilia psychrophilum sp. nov., a novel purple-pigmented bacterium isolated from Tianshan glacier, Xinjiang Municipality, China.</title>
        <authorList>
            <person name="Wang H."/>
        </authorList>
    </citation>
    <scope>NUCLEOTIDE SEQUENCE [LARGE SCALE GENOMIC DNA]</scope>
    <source>
        <strain evidence="4">B2</strain>
    </source>
</reference>
<dbReference type="RefSeq" id="WP_099882497.1">
    <property type="nucleotide sequence ID" value="NZ_CP024608.1"/>
</dbReference>
<gene>
    <name evidence="4" type="ORF">CR152_19080</name>
</gene>
<evidence type="ECO:0000256" key="1">
    <source>
        <dbReference type="ARBA" id="ARBA00007169"/>
    </source>
</evidence>
<dbReference type="PANTHER" id="PTHR11487:SF0">
    <property type="entry name" value="S-ACYL FATTY ACID SYNTHASE THIOESTERASE, MEDIUM CHAIN"/>
    <property type="match status" value="1"/>
</dbReference>
<dbReference type="GO" id="GO:0008610">
    <property type="term" value="P:lipid biosynthetic process"/>
    <property type="evidence" value="ECO:0007669"/>
    <property type="project" value="TreeGrafter"/>
</dbReference>
<dbReference type="InterPro" id="IPR012223">
    <property type="entry name" value="TEII"/>
</dbReference>
<evidence type="ECO:0000313" key="4">
    <source>
        <dbReference type="EMBL" id="ATQ78975.1"/>
    </source>
</evidence>
<keyword evidence="2" id="KW-1133">Transmembrane helix</keyword>
<dbReference type="Proteomes" id="UP000229897">
    <property type="component" value="Chromosome"/>
</dbReference>